<dbReference type="Proteomes" id="UP001151760">
    <property type="component" value="Unassembled WGS sequence"/>
</dbReference>
<sequence>MSSFPNTCNPRLHFPFFVIILTIVFQFSAEVFIADLLCSFPYEGFENHAVSFYEGWANHGISISRMDARLVSNVFLGDLLVKVEMGMGGSPPTFGPDIRVNVENSVVVFLLFCLSFWKNKSIGLTIIGLVLTGLIIVGPTDGAIDCENMGMTRIRWGSKSFEGGCWIAWL</sequence>
<keyword evidence="1" id="KW-1133">Transmembrane helix</keyword>
<reference evidence="2" key="2">
    <citation type="submission" date="2022-01" db="EMBL/GenBank/DDBJ databases">
        <authorList>
            <person name="Yamashiro T."/>
            <person name="Shiraishi A."/>
            <person name="Satake H."/>
            <person name="Nakayama K."/>
        </authorList>
    </citation>
    <scope>NUCLEOTIDE SEQUENCE</scope>
</reference>
<organism evidence="2 3">
    <name type="scientific">Tanacetum coccineum</name>
    <dbReference type="NCBI Taxonomy" id="301880"/>
    <lineage>
        <taxon>Eukaryota</taxon>
        <taxon>Viridiplantae</taxon>
        <taxon>Streptophyta</taxon>
        <taxon>Embryophyta</taxon>
        <taxon>Tracheophyta</taxon>
        <taxon>Spermatophyta</taxon>
        <taxon>Magnoliopsida</taxon>
        <taxon>eudicotyledons</taxon>
        <taxon>Gunneridae</taxon>
        <taxon>Pentapetalae</taxon>
        <taxon>asterids</taxon>
        <taxon>campanulids</taxon>
        <taxon>Asterales</taxon>
        <taxon>Asteraceae</taxon>
        <taxon>Asteroideae</taxon>
        <taxon>Anthemideae</taxon>
        <taxon>Anthemidinae</taxon>
        <taxon>Tanacetum</taxon>
    </lineage>
</organism>
<feature type="transmembrane region" description="Helical" evidence="1">
    <location>
        <begin position="123"/>
        <end position="144"/>
    </location>
</feature>
<comment type="caution">
    <text evidence="2">The sequence shown here is derived from an EMBL/GenBank/DDBJ whole genome shotgun (WGS) entry which is preliminary data.</text>
</comment>
<keyword evidence="1" id="KW-0812">Transmembrane</keyword>
<reference evidence="2" key="1">
    <citation type="journal article" date="2022" name="Int. J. Mol. Sci.">
        <title>Draft Genome of Tanacetum Coccineum: Genomic Comparison of Closely Related Tanacetum-Family Plants.</title>
        <authorList>
            <person name="Yamashiro T."/>
            <person name="Shiraishi A."/>
            <person name="Nakayama K."/>
            <person name="Satake H."/>
        </authorList>
    </citation>
    <scope>NUCLEOTIDE SEQUENCE</scope>
</reference>
<proteinExistence type="predicted"/>
<evidence type="ECO:0000313" key="3">
    <source>
        <dbReference type="Proteomes" id="UP001151760"/>
    </source>
</evidence>
<dbReference type="EMBL" id="BQNB010010321">
    <property type="protein sequence ID" value="GJS75679.1"/>
    <property type="molecule type" value="Genomic_DNA"/>
</dbReference>
<keyword evidence="3" id="KW-1185">Reference proteome</keyword>
<accession>A0ABQ4YD72</accession>
<gene>
    <name evidence="2" type="ORF">Tco_0725560</name>
</gene>
<evidence type="ECO:0000256" key="1">
    <source>
        <dbReference type="SAM" id="Phobius"/>
    </source>
</evidence>
<keyword evidence="1" id="KW-0472">Membrane</keyword>
<protein>
    <submittedName>
        <fullName evidence="2">Uncharacterized protein</fullName>
    </submittedName>
</protein>
<evidence type="ECO:0000313" key="2">
    <source>
        <dbReference type="EMBL" id="GJS75679.1"/>
    </source>
</evidence>
<name>A0ABQ4YD72_9ASTR</name>
<feature type="transmembrane region" description="Helical" evidence="1">
    <location>
        <begin position="12"/>
        <end position="33"/>
    </location>
</feature>